<dbReference type="Proteomes" id="UP000325811">
    <property type="component" value="Chromosome I"/>
</dbReference>
<name>A0A5Q4ZBC5_9BURK</name>
<dbReference type="GO" id="GO:0010181">
    <property type="term" value="F:FMN binding"/>
    <property type="evidence" value="ECO:0007669"/>
    <property type="project" value="InterPro"/>
</dbReference>
<dbReference type="SUPFAM" id="SSF50475">
    <property type="entry name" value="FMN-binding split barrel"/>
    <property type="match status" value="1"/>
</dbReference>
<dbReference type="PANTHER" id="PTHR30466">
    <property type="entry name" value="FLAVIN REDUCTASE"/>
    <property type="match status" value="1"/>
</dbReference>
<feature type="domain" description="Flavin reductase like" evidence="2">
    <location>
        <begin position="22"/>
        <end position="168"/>
    </location>
</feature>
<protein>
    <recommendedName>
        <fullName evidence="2">Flavin reductase like domain-containing protein</fullName>
    </recommendedName>
</protein>
<gene>
    <name evidence="3" type="ORF">PDMSB3_1063</name>
</gene>
<evidence type="ECO:0000313" key="3">
    <source>
        <dbReference type="EMBL" id="VVD27525.1"/>
    </source>
</evidence>
<proteinExistence type="predicted"/>
<dbReference type="AlphaFoldDB" id="A0A5Q4ZBC5"/>
<accession>A0A5Q4ZBC5</accession>
<evidence type="ECO:0000259" key="2">
    <source>
        <dbReference type="SMART" id="SM00903"/>
    </source>
</evidence>
<sequence>MHAYSAATVATPELAAGFKSAMSRVASSVMLITTVDSDDYPHGLAATAFSSVSMEPASALICVNRSASASPIIKETGLFCVSLLQAAHEQISTIFSRSDMRTQRFVEGDWKTGVRGIRYLADAQAAIFCEVAREIEHGTHTIIIGNVIDVVLPQVSEPLVYVGGRYRRLDS</sequence>
<dbReference type="InterPro" id="IPR012349">
    <property type="entry name" value="Split_barrel_FMN-bd"/>
</dbReference>
<dbReference type="GO" id="GO:0042602">
    <property type="term" value="F:riboflavin reductase (NADPH) activity"/>
    <property type="evidence" value="ECO:0007669"/>
    <property type="project" value="TreeGrafter"/>
</dbReference>
<dbReference type="KEGG" id="pdio:PDMSB3_1063"/>
<dbReference type="InterPro" id="IPR050268">
    <property type="entry name" value="NADH-dep_flavin_reductase"/>
</dbReference>
<dbReference type="InterPro" id="IPR002563">
    <property type="entry name" value="Flavin_Rdtase-like_dom"/>
</dbReference>
<keyword evidence="1" id="KW-0560">Oxidoreductase</keyword>
<dbReference type="Pfam" id="PF01613">
    <property type="entry name" value="Flavin_Reduct"/>
    <property type="match status" value="1"/>
</dbReference>
<dbReference type="SMART" id="SM00903">
    <property type="entry name" value="Flavin_Reduct"/>
    <property type="match status" value="1"/>
</dbReference>
<dbReference type="Gene3D" id="2.30.110.10">
    <property type="entry name" value="Electron Transport, Fmn-binding Protein, Chain A"/>
    <property type="match status" value="1"/>
</dbReference>
<dbReference type="EMBL" id="LR699553">
    <property type="protein sequence ID" value="VVD27525.1"/>
    <property type="molecule type" value="Genomic_DNA"/>
</dbReference>
<evidence type="ECO:0000313" key="4">
    <source>
        <dbReference type="Proteomes" id="UP000325811"/>
    </source>
</evidence>
<evidence type="ECO:0000256" key="1">
    <source>
        <dbReference type="ARBA" id="ARBA00023002"/>
    </source>
</evidence>
<keyword evidence="4" id="KW-1185">Reference proteome</keyword>
<dbReference type="PANTHER" id="PTHR30466:SF1">
    <property type="entry name" value="FMN REDUCTASE (NADH) RUTF"/>
    <property type="match status" value="1"/>
</dbReference>
<reference evidence="3 4" key="1">
    <citation type="submission" date="2019-08" db="EMBL/GenBank/DDBJ databases">
        <authorList>
            <person name="Herpell B J."/>
        </authorList>
    </citation>
    <scope>NUCLEOTIDE SEQUENCE [LARGE SCALE GENOMIC DNA]</scope>
    <source>
        <strain evidence="4">Msb3</strain>
    </source>
</reference>
<organism evidence="3 4">
    <name type="scientific">Paraburkholderia dioscoreae</name>
    <dbReference type="NCBI Taxonomy" id="2604047"/>
    <lineage>
        <taxon>Bacteria</taxon>
        <taxon>Pseudomonadati</taxon>
        <taxon>Pseudomonadota</taxon>
        <taxon>Betaproteobacteria</taxon>
        <taxon>Burkholderiales</taxon>
        <taxon>Burkholderiaceae</taxon>
        <taxon>Paraburkholderia</taxon>
    </lineage>
</organism>
<dbReference type="RefSeq" id="WP_165185209.1">
    <property type="nucleotide sequence ID" value="NZ_LR699553.1"/>
</dbReference>